<comment type="caution">
    <text evidence="2">The sequence shown here is derived from an EMBL/GenBank/DDBJ whole genome shotgun (WGS) entry which is preliminary data.</text>
</comment>
<dbReference type="EMBL" id="NHRY01000153">
    <property type="protein sequence ID" value="PPQ33146.1"/>
    <property type="molecule type" value="Genomic_DNA"/>
</dbReference>
<dbReference type="RefSeq" id="WP_104519638.1">
    <property type="nucleotide sequence ID" value="NZ_NHRY01000153.1"/>
</dbReference>
<dbReference type="Proteomes" id="UP000239724">
    <property type="component" value="Unassembled WGS sequence"/>
</dbReference>
<keyword evidence="3" id="KW-1185">Reference proteome</keyword>
<dbReference type="OrthoDB" id="9901364at2"/>
<sequence>MTCLRIRLSVCALTGVLALSACDAAPQSSQARADAATVAACRQRADEVYNQQNRGAIYSANSSENAPFSANYTPGVTSRGLSALFAHDRMVNDCVRNTGTGAERSVAPPP</sequence>
<feature type="signal peptide" evidence="1">
    <location>
        <begin position="1"/>
        <end position="23"/>
    </location>
</feature>
<proteinExistence type="predicted"/>
<feature type="chain" id="PRO_5015759479" description="Lipoprotein" evidence="1">
    <location>
        <begin position="24"/>
        <end position="110"/>
    </location>
</feature>
<dbReference type="PROSITE" id="PS51257">
    <property type="entry name" value="PROKAR_LIPOPROTEIN"/>
    <property type="match status" value="1"/>
</dbReference>
<evidence type="ECO:0008006" key="4">
    <source>
        <dbReference type="Google" id="ProtNLM"/>
    </source>
</evidence>
<evidence type="ECO:0000313" key="3">
    <source>
        <dbReference type="Proteomes" id="UP000239724"/>
    </source>
</evidence>
<protein>
    <recommendedName>
        <fullName evidence="4">Lipoprotein</fullName>
    </recommendedName>
</protein>
<organism evidence="2 3">
    <name type="scientific">Rhodopila globiformis</name>
    <name type="common">Rhodopseudomonas globiformis</name>
    <dbReference type="NCBI Taxonomy" id="1071"/>
    <lineage>
        <taxon>Bacteria</taxon>
        <taxon>Pseudomonadati</taxon>
        <taxon>Pseudomonadota</taxon>
        <taxon>Alphaproteobacteria</taxon>
        <taxon>Acetobacterales</taxon>
        <taxon>Acetobacteraceae</taxon>
        <taxon>Rhodopila</taxon>
    </lineage>
</organism>
<evidence type="ECO:0000313" key="2">
    <source>
        <dbReference type="EMBL" id="PPQ33146.1"/>
    </source>
</evidence>
<reference evidence="2 3" key="1">
    <citation type="journal article" date="2018" name="Arch. Microbiol.">
        <title>New insights into the metabolic potential of the phototrophic purple bacterium Rhodopila globiformis DSM 161(T) from its draft genome sequence and evidence for a vanadium-dependent nitrogenase.</title>
        <authorList>
            <person name="Imhoff J.F."/>
            <person name="Rahn T."/>
            <person name="Kunzel S."/>
            <person name="Neulinger S.C."/>
        </authorList>
    </citation>
    <scope>NUCLEOTIDE SEQUENCE [LARGE SCALE GENOMIC DNA]</scope>
    <source>
        <strain evidence="2 3">DSM 161</strain>
    </source>
</reference>
<name>A0A2S6NEV5_RHOGL</name>
<accession>A0A2S6NEV5</accession>
<keyword evidence="1" id="KW-0732">Signal</keyword>
<evidence type="ECO:0000256" key="1">
    <source>
        <dbReference type="SAM" id="SignalP"/>
    </source>
</evidence>
<dbReference type="AlphaFoldDB" id="A0A2S6NEV5"/>
<gene>
    <name evidence="2" type="ORF">CCS01_14930</name>
</gene>